<evidence type="ECO:0000256" key="1">
    <source>
        <dbReference type="SAM" id="Phobius"/>
    </source>
</evidence>
<proteinExistence type="predicted"/>
<keyword evidence="1" id="KW-1133">Transmembrane helix</keyword>
<organism evidence="3 4">
    <name type="scientific">Vecturithrix granuli</name>
    <dbReference type="NCBI Taxonomy" id="1499967"/>
    <lineage>
        <taxon>Bacteria</taxon>
        <taxon>Candidatus Moduliflexota</taxon>
        <taxon>Candidatus Vecturitrichia</taxon>
        <taxon>Candidatus Vecturitrichales</taxon>
        <taxon>Candidatus Vecturitrichaceae</taxon>
        <taxon>Candidatus Vecturithrix</taxon>
    </lineage>
</organism>
<dbReference type="Pfam" id="PF13490">
    <property type="entry name" value="zf-HC2"/>
    <property type="match status" value="1"/>
</dbReference>
<name>A0A081CA01_VECG1</name>
<feature type="transmembrane region" description="Helical" evidence="1">
    <location>
        <begin position="113"/>
        <end position="135"/>
    </location>
</feature>
<evidence type="ECO:0000259" key="2">
    <source>
        <dbReference type="Pfam" id="PF13490"/>
    </source>
</evidence>
<reference evidence="3 4" key="1">
    <citation type="journal article" date="2015" name="PeerJ">
        <title>First genomic representation of candidate bacterial phylum KSB3 points to enhanced environmental sensing as a trigger of wastewater bulking.</title>
        <authorList>
            <person name="Sekiguchi Y."/>
            <person name="Ohashi A."/>
            <person name="Parks D.H."/>
            <person name="Yamauchi T."/>
            <person name="Tyson G.W."/>
            <person name="Hugenholtz P."/>
        </authorList>
    </citation>
    <scope>NUCLEOTIDE SEQUENCE [LARGE SCALE GENOMIC DNA]</scope>
</reference>
<dbReference type="Gene3D" id="1.10.10.1320">
    <property type="entry name" value="Anti-sigma factor, zinc-finger domain"/>
    <property type="match status" value="1"/>
</dbReference>
<feature type="domain" description="Putative zinc-finger" evidence="2">
    <location>
        <begin position="3"/>
        <end position="36"/>
    </location>
</feature>
<keyword evidence="1" id="KW-0472">Membrane</keyword>
<sequence length="281" mass="31533">MNCEASRILISGYLDGELSEQEARLLKVHLQACESCVSYLQRQEALKNALKHYALFQDHLEAPSDFAKKVVIKLQETLTPEQPPLAARIKQTYRHFVFGFVDSWVNSLKTRPFAWATIVSCMLVLVVGLVSFKVVQQVSWQEQARMANIGIEPPSPIPAPSVLPTAHRESVGLQNAPSAENVVFEGQKMFQVAEVTPETRNTANKQEKMSDFSSSLQEKTIEFVETNGLIVEEDESPFIRVASHHAPSVEDYVYSHVVEVYQTHLVDDAVFVGYVHGVFTQ</sequence>
<protein>
    <submittedName>
        <fullName evidence="3">Predicted transmembrane transcriptional regulator (Anti-sigma factor)</fullName>
    </submittedName>
</protein>
<accession>A0A081CA01</accession>
<dbReference type="InterPro" id="IPR027383">
    <property type="entry name" value="Znf_put"/>
</dbReference>
<dbReference type="AlphaFoldDB" id="A0A081CA01"/>
<dbReference type="EMBL" id="DF820479">
    <property type="protein sequence ID" value="GAK61406.1"/>
    <property type="molecule type" value="Genomic_DNA"/>
</dbReference>
<keyword evidence="1 3" id="KW-0812">Transmembrane</keyword>
<dbReference type="HOGENOM" id="CLU_1178388_0_0_0"/>
<dbReference type="STRING" id="1499967.U27_01306"/>
<evidence type="ECO:0000313" key="3">
    <source>
        <dbReference type="EMBL" id="GAK61406.1"/>
    </source>
</evidence>
<dbReference type="InterPro" id="IPR041916">
    <property type="entry name" value="Anti_sigma_zinc_sf"/>
</dbReference>
<dbReference type="Proteomes" id="UP000030661">
    <property type="component" value="Unassembled WGS sequence"/>
</dbReference>
<keyword evidence="4" id="KW-1185">Reference proteome</keyword>
<evidence type="ECO:0000313" key="4">
    <source>
        <dbReference type="Proteomes" id="UP000030661"/>
    </source>
</evidence>
<gene>
    <name evidence="3" type="ORF">U27_01306</name>
</gene>